<evidence type="ECO:0000313" key="8">
    <source>
        <dbReference type="Proteomes" id="UP000789595"/>
    </source>
</evidence>
<feature type="repeat" description="RCC1" evidence="4">
    <location>
        <begin position="258"/>
        <end position="308"/>
    </location>
</feature>
<dbReference type="InterPro" id="IPR058923">
    <property type="entry name" value="RCC1-like_dom"/>
</dbReference>
<sequence>MASQTPLTRSATSMDRLEGQALTRSPPGSGGPSANDHGGPDDEVVMARLERMSSAQGRRQLSLAGRQAMQSVRDGLEEMRRRPSMRERAEIAAAALDGKPLQRAATQPTPPAPPLKRTLTAPRSRSVRLRPQEAAQELSRTLSISDEATKEPPETLLFSWGRGALLHDGDATASTPVAKFASRNIRIVNVDTSGYHALCADSEGRVFAAGANESKQGDASRPEDHLQRAVRVECVPVGARVVAVACGARHSACVTSQGRVLCWGSNDRGQCGDSRKSAQPRAVQGALARCVAATISCGDEFTACVTSRFEIYAWGAREACGAPEVQGDDRGAVEVRRVDALVGVPVIGLAAGAGHCVAHTQTGEAWAWGRDEHGQCGLGDATLGRSTQVEAPRRLEVSSPIDRAACGRAHTLLVTKSGEVLGCGRNHGGQLGLAELEDVFAPTKCFPSLNGRAVVAVAGGDAHSLCVLDDGSLRAFGRPAGCGSTDGDDVVDAVAVPLPHECFHVVASGDASLALCRAGALARRASATGPFWRDGYTDYAAQGQKLAKRADSFLQAAASAAPIRSSEAAAVGAKASNGDAGCLDRVCDVLAWPSLLAASFVRAEPAAPHDDSRFDEDAFESCFAPLDAFFASDDAARRRAALSILSGATRLGAARHEANSADAARCALALMCSAASVLECDHGRASGPACEEPSDADAAKGATSLLAWDAARAAIEVVLSAHEATRARAVVACLPTDDEDRAVLRERLRKPLRFLVAQACRRAGLEGVLPCGGNFPPLGQLAALNLAGDLAMARDVVLDRPAQLAQEALTLQRVKALPPSQTAFSAARRALFGLELLRRAGHAAGVPRKETLQSYRVEQVDSLGVVIAMPSEDDSPYQPGPGGLLIDFLKWQEAGAPSVNTDGCWYLSGHTWLCSPSAKRELLAFDARRRQQQSFVQAAMLARFTPNQTPFLVLKVPRASLLEDSLAFLRSVPDGDLTKELKIEFVGEQGVDAGGLKKEFFQLLVPQLFDPVVGMFSKTAHEEVFFNAACDWYLDEYELAGLLVGLAVYNSVVLEVRLPVVAYKKLLVHNGDSFEPSLADLAELDGDLAKGLRQLLAFDGDVENTFCRTFEDDDPAGLPGATIELMPNGASTNVTSENREDYVHALCDYRLKEAVRVQFDRFAKGFWRVLGQSSIERVVEAEELRVMVQGDEAPLDWAALQDVCAYEGFGEAVGGADDAATPPVNDDMSADVEDSSDSDASDSSGEPLFGAVTEPRVADGDGADGAASTPAEGNGSGAAATPDGGTAADAARQKRNPRDVPVVKALWAAVAAFDDALQRDFLMFVTGSKTAPMGGLGALRPPAHASFKVQRAGPDSDALPTSHTCFNTLLLPEYDPPQKVAKLLEYAVREGHEGFALE</sequence>
<dbReference type="PROSITE" id="PS50237">
    <property type="entry name" value="HECT"/>
    <property type="match status" value="1"/>
</dbReference>
<dbReference type="Gene3D" id="3.30.2160.10">
    <property type="entry name" value="Hect, E3 ligase catalytic domain"/>
    <property type="match status" value="1"/>
</dbReference>
<dbReference type="GO" id="GO:0061630">
    <property type="term" value="F:ubiquitin protein ligase activity"/>
    <property type="evidence" value="ECO:0007669"/>
    <property type="project" value="TreeGrafter"/>
</dbReference>
<dbReference type="InterPro" id="IPR035983">
    <property type="entry name" value="Hect_E3_ubiquitin_ligase"/>
</dbReference>
<feature type="compositionally biased region" description="Acidic residues" evidence="5">
    <location>
        <begin position="1228"/>
        <end position="1240"/>
    </location>
</feature>
<feature type="compositionally biased region" description="Polar residues" evidence="5">
    <location>
        <begin position="1"/>
        <end position="13"/>
    </location>
</feature>
<comment type="caution">
    <text evidence="7">The sequence shown here is derived from an EMBL/GenBank/DDBJ whole genome shotgun (WGS) entry which is preliminary data.</text>
</comment>
<gene>
    <name evidence="7" type="ORF">PECAL_2P22550</name>
</gene>
<feature type="region of interest" description="Disordered" evidence="5">
    <location>
        <begin position="1215"/>
        <end position="1298"/>
    </location>
</feature>
<evidence type="ECO:0000313" key="7">
    <source>
        <dbReference type="EMBL" id="CAH0369145.1"/>
    </source>
</evidence>
<feature type="repeat" description="RCC1" evidence="4">
    <location>
        <begin position="363"/>
        <end position="417"/>
    </location>
</feature>
<dbReference type="PANTHER" id="PTHR45622:SF60">
    <property type="entry name" value="UBIQUITIN-PROTEIN LIGASE E3A"/>
    <property type="match status" value="1"/>
</dbReference>
<dbReference type="Gene3D" id="2.130.10.30">
    <property type="entry name" value="Regulator of chromosome condensation 1/beta-lactamase-inhibitor protein II"/>
    <property type="match status" value="2"/>
</dbReference>
<dbReference type="PRINTS" id="PR00633">
    <property type="entry name" value="RCCNDNSATION"/>
</dbReference>
<dbReference type="OrthoDB" id="8068875at2759"/>
<feature type="region of interest" description="Disordered" evidence="5">
    <location>
        <begin position="1"/>
        <end position="84"/>
    </location>
</feature>
<feature type="repeat" description="RCC1" evidence="4">
    <location>
        <begin position="204"/>
        <end position="257"/>
    </location>
</feature>
<proteinExistence type="predicted"/>
<feature type="region of interest" description="Disordered" evidence="5">
    <location>
        <begin position="97"/>
        <end position="140"/>
    </location>
</feature>
<dbReference type="Gene3D" id="3.30.2410.10">
    <property type="entry name" value="Hect, E3 ligase catalytic domain"/>
    <property type="match status" value="1"/>
</dbReference>
<reference evidence="7" key="1">
    <citation type="submission" date="2021-11" db="EMBL/GenBank/DDBJ databases">
        <authorList>
            <consortium name="Genoscope - CEA"/>
            <person name="William W."/>
        </authorList>
    </citation>
    <scope>NUCLEOTIDE SEQUENCE</scope>
</reference>
<dbReference type="PROSITE" id="PS00626">
    <property type="entry name" value="RCC1_2"/>
    <property type="match status" value="1"/>
</dbReference>
<feature type="repeat" description="RCC1" evidence="4">
    <location>
        <begin position="418"/>
        <end position="470"/>
    </location>
</feature>
<dbReference type="EMBL" id="CAKKNE010000002">
    <property type="protein sequence ID" value="CAH0369145.1"/>
    <property type="molecule type" value="Genomic_DNA"/>
</dbReference>
<dbReference type="Proteomes" id="UP000789595">
    <property type="component" value="Unassembled WGS sequence"/>
</dbReference>
<dbReference type="SMART" id="SM00119">
    <property type="entry name" value="HECTc"/>
    <property type="match status" value="1"/>
</dbReference>
<evidence type="ECO:0000256" key="3">
    <source>
        <dbReference type="PROSITE-ProRule" id="PRU00104"/>
    </source>
</evidence>
<organism evidence="7 8">
    <name type="scientific">Pelagomonas calceolata</name>
    <dbReference type="NCBI Taxonomy" id="35677"/>
    <lineage>
        <taxon>Eukaryota</taxon>
        <taxon>Sar</taxon>
        <taxon>Stramenopiles</taxon>
        <taxon>Ochrophyta</taxon>
        <taxon>Pelagophyceae</taxon>
        <taxon>Pelagomonadales</taxon>
        <taxon>Pelagomonadaceae</taxon>
        <taxon>Pelagomonas</taxon>
    </lineage>
</organism>
<feature type="domain" description="HECT" evidence="6">
    <location>
        <begin position="973"/>
        <end position="1398"/>
    </location>
</feature>
<dbReference type="Pfam" id="PF25390">
    <property type="entry name" value="WD40_RLD"/>
    <property type="match status" value="1"/>
</dbReference>
<feature type="active site" description="Glycyl thioester intermediate" evidence="3">
    <location>
        <position position="1365"/>
    </location>
</feature>
<dbReference type="SUPFAM" id="SSF56204">
    <property type="entry name" value="Hect, E3 ligase catalytic domain"/>
    <property type="match status" value="2"/>
</dbReference>
<dbReference type="Gene3D" id="3.90.1750.10">
    <property type="entry name" value="Hect, E3 ligase catalytic domains"/>
    <property type="match status" value="1"/>
</dbReference>
<evidence type="ECO:0000256" key="2">
    <source>
        <dbReference type="ARBA" id="ARBA00022786"/>
    </source>
</evidence>
<evidence type="ECO:0000256" key="1">
    <source>
        <dbReference type="ARBA" id="ARBA00022737"/>
    </source>
</evidence>
<protein>
    <recommendedName>
        <fullName evidence="6">HECT domain-containing protein</fullName>
    </recommendedName>
</protein>
<dbReference type="PROSITE" id="PS50012">
    <property type="entry name" value="RCC1_3"/>
    <property type="match status" value="4"/>
</dbReference>
<accession>A0A8J2WWY0</accession>
<evidence type="ECO:0000259" key="6">
    <source>
        <dbReference type="PROSITE" id="PS50237"/>
    </source>
</evidence>
<evidence type="ECO:0000256" key="5">
    <source>
        <dbReference type="SAM" id="MobiDB-lite"/>
    </source>
</evidence>
<dbReference type="SUPFAM" id="SSF50985">
    <property type="entry name" value="RCC1/BLIP-II"/>
    <property type="match status" value="1"/>
</dbReference>
<feature type="compositionally biased region" description="Basic and acidic residues" evidence="5">
    <location>
        <begin position="74"/>
        <end position="84"/>
    </location>
</feature>
<dbReference type="Pfam" id="PF00632">
    <property type="entry name" value="HECT"/>
    <property type="match status" value="2"/>
</dbReference>
<dbReference type="InterPro" id="IPR000569">
    <property type="entry name" value="HECT_dom"/>
</dbReference>
<keyword evidence="8" id="KW-1185">Reference proteome</keyword>
<dbReference type="InterPro" id="IPR051709">
    <property type="entry name" value="Ub-ligase/GTPase-reg"/>
</dbReference>
<keyword evidence="1" id="KW-0677">Repeat</keyword>
<keyword evidence="2 3" id="KW-0833">Ubl conjugation pathway</keyword>
<dbReference type="InterPro" id="IPR000408">
    <property type="entry name" value="Reg_chr_condens"/>
</dbReference>
<evidence type="ECO:0000256" key="4">
    <source>
        <dbReference type="PROSITE-ProRule" id="PRU00235"/>
    </source>
</evidence>
<name>A0A8J2WWY0_9STRA</name>
<dbReference type="InterPro" id="IPR009091">
    <property type="entry name" value="RCC1/BLIP-II"/>
</dbReference>
<feature type="compositionally biased region" description="Low complexity" evidence="5">
    <location>
        <begin position="1277"/>
        <end position="1290"/>
    </location>
</feature>
<dbReference type="PANTHER" id="PTHR45622">
    <property type="entry name" value="UBIQUITIN-PROTEIN LIGASE E3A-RELATED"/>
    <property type="match status" value="1"/>
</dbReference>